<proteinExistence type="predicted"/>
<reference evidence="1" key="1">
    <citation type="submission" date="2020-03" db="EMBL/GenBank/DDBJ databases">
        <authorList>
            <person name="Zhang R."/>
        </authorList>
    </citation>
    <scope>NUCLEOTIDE SEQUENCE</scope>
</reference>
<name>A0A6M2EFR3_9ROSI</name>
<accession>A0A6M2EFR3</accession>
<sequence>MNILGYLCCFQHKASNFARVLTNTRAFFEQLPVHVCIPSLVNNLQAKISTKISPDHDSIPCNFFKMCNIHCTDDTLTMPSVLQRTTGIKCLKSQRRASYDGFLNTVTGRGCRSNNSVGGRCFYGKIRCLKETKIVYEPSHLSDTTGGDTHRLAPRNSACGPCQCTAH</sequence>
<organism evidence="1">
    <name type="scientific">Populus davidiana</name>
    <dbReference type="NCBI Taxonomy" id="266767"/>
    <lineage>
        <taxon>Eukaryota</taxon>
        <taxon>Viridiplantae</taxon>
        <taxon>Streptophyta</taxon>
        <taxon>Embryophyta</taxon>
        <taxon>Tracheophyta</taxon>
        <taxon>Spermatophyta</taxon>
        <taxon>Magnoliopsida</taxon>
        <taxon>eudicotyledons</taxon>
        <taxon>Gunneridae</taxon>
        <taxon>Pentapetalae</taxon>
        <taxon>rosids</taxon>
        <taxon>fabids</taxon>
        <taxon>Malpighiales</taxon>
        <taxon>Salicaceae</taxon>
        <taxon>Saliceae</taxon>
        <taxon>Populus</taxon>
    </lineage>
</organism>
<dbReference type="AlphaFoldDB" id="A0A6M2EFR3"/>
<evidence type="ECO:0000313" key="1">
    <source>
        <dbReference type="EMBL" id="NUU84133.1"/>
    </source>
</evidence>
<dbReference type="EMBL" id="GILB01003800">
    <property type="protein sequence ID" value="NUU84133.1"/>
    <property type="molecule type" value="Transcribed_RNA"/>
</dbReference>
<protein>
    <submittedName>
        <fullName evidence="1">Uncharacterized protein</fullName>
    </submittedName>
</protein>